<keyword evidence="3" id="KW-0067">ATP-binding</keyword>
<keyword evidence="2 3" id="KW-0092">Biotin</keyword>
<reference evidence="6 8" key="4">
    <citation type="submission" date="2022-12" db="EMBL/GenBank/DDBJ databases">
        <title>Genome analysis and biological profiling of marine Salinicoccus roseus MOSEL-ME25.</title>
        <authorList>
            <person name="Mirza F.T."/>
            <person name="Xie Y."/>
            <person name="Shinwari Z.K."/>
        </authorList>
    </citation>
    <scope>NUCLEOTIDE SEQUENCE [LARGE SCALE GENOMIC DNA]</scope>
    <source>
        <strain evidence="6 8">MOSEL-ME25</strain>
    </source>
</reference>
<dbReference type="AlphaFoldDB" id="A0A0C2HR16"/>
<keyword evidence="8" id="KW-1185">Reference proteome</keyword>
<dbReference type="EC" id="6.3.4.15" evidence="3"/>
<dbReference type="InterPro" id="IPR036388">
    <property type="entry name" value="WH-like_DNA-bd_sf"/>
</dbReference>
<comment type="caution">
    <text evidence="5">The sequence shown here is derived from an EMBL/GenBank/DDBJ whole genome shotgun (WGS) entry which is preliminary data.</text>
</comment>
<dbReference type="InterPro" id="IPR036390">
    <property type="entry name" value="WH_DNA-bd_sf"/>
</dbReference>
<evidence type="ECO:0000256" key="3">
    <source>
        <dbReference type="HAMAP-Rule" id="MF_00978"/>
    </source>
</evidence>
<dbReference type="GO" id="GO:0004077">
    <property type="term" value="F:biotin--[biotin carboxyl-carrier protein] ligase activity"/>
    <property type="evidence" value="ECO:0007669"/>
    <property type="project" value="UniProtKB-UniRule"/>
</dbReference>
<dbReference type="NCBIfam" id="TIGR00121">
    <property type="entry name" value="birA_ligase"/>
    <property type="match status" value="1"/>
</dbReference>
<dbReference type="Pfam" id="PF02237">
    <property type="entry name" value="BPL_C"/>
    <property type="match status" value="1"/>
</dbReference>
<dbReference type="CDD" id="cd16442">
    <property type="entry name" value="BPL"/>
    <property type="match status" value="1"/>
</dbReference>
<dbReference type="GO" id="GO:0006355">
    <property type="term" value="P:regulation of DNA-templated transcription"/>
    <property type="evidence" value="ECO:0007669"/>
    <property type="project" value="UniProtKB-UniRule"/>
</dbReference>
<dbReference type="Proteomes" id="UP000527860">
    <property type="component" value="Unassembled WGS sequence"/>
</dbReference>
<accession>A0A0C2HR16</accession>
<dbReference type="InterPro" id="IPR045864">
    <property type="entry name" value="aa-tRNA-synth_II/BPL/LPL"/>
</dbReference>
<dbReference type="EMBL" id="JXII01000001">
    <property type="protein sequence ID" value="KIH71961.1"/>
    <property type="molecule type" value="Genomic_DNA"/>
</dbReference>
<dbReference type="InterPro" id="IPR003142">
    <property type="entry name" value="BPL_C"/>
</dbReference>
<keyword evidence="1 3" id="KW-0436">Ligase</keyword>
<protein>
    <recommendedName>
        <fullName evidence="3">Bifunctional ligase/repressor BirA</fullName>
    </recommendedName>
    <alternativeName>
        <fullName evidence="3">Biotin--[acetyl-CoA-carboxylase] ligase</fullName>
        <ecNumber evidence="3">6.3.4.15</ecNumber>
    </alternativeName>
    <alternativeName>
        <fullName evidence="3">Biotin--protein ligase</fullName>
    </alternativeName>
    <alternativeName>
        <fullName evidence="3">Biotin-[acetyl-CoA carboxylase] synthetase</fullName>
    </alternativeName>
</protein>
<dbReference type="InterPro" id="IPR013196">
    <property type="entry name" value="HTH_11"/>
</dbReference>
<dbReference type="Proteomes" id="UP000031546">
    <property type="component" value="Unassembled WGS sequence"/>
</dbReference>
<comment type="catalytic activity">
    <reaction evidence="3">
        <text>biotin + L-lysyl-[protein] + ATP = N(6)-biotinyl-L-lysyl-[protein] + AMP + diphosphate + H(+)</text>
        <dbReference type="Rhea" id="RHEA:11756"/>
        <dbReference type="Rhea" id="RHEA-COMP:9752"/>
        <dbReference type="Rhea" id="RHEA-COMP:10505"/>
        <dbReference type="ChEBI" id="CHEBI:15378"/>
        <dbReference type="ChEBI" id="CHEBI:29969"/>
        <dbReference type="ChEBI" id="CHEBI:30616"/>
        <dbReference type="ChEBI" id="CHEBI:33019"/>
        <dbReference type="ChEBI" id="CHEBI:57586"/>
        <dbReference type="ChEBI" id="CHEBI:83144"/>
        <dbReference type="ChEBI" id="CHEBI:456215"/>
        <dbReference type="EC" id="6.3.4.15"/>
    </reaction>
</comment>
<keyword evidence="3" id="KW-0238">DNA-binding</keyword>
<comment type="caution">
    <text evidence="3">Lacks conserved residue(s) required for the propagation of feature annotation.</text>
</comment>
<dbReference type="SUPFAM" id="SSF55681">
    <property type="entry name" value="Class II aaRS and biotin synthetases"/>
    <property type="match status" value="1"/>
</dbReference>
<dbReference type="Gene3D" id="3.30.930.10">
    <property type="entry name" value="Bira Bifunctional Protein, Domain 2"/>
    <property type="match status" value="1"/>
</dbReference>
<dbReference type="RefSeq" id="WP_040104734.1">
    <property type="nucleotide sequence ID" value="NZ_JABEVU030000001.1"/>
</dbReference>
<dbReference type="Gene3D" id="2.30.30.100">
    <property type="match status" value="1"/>
</dbReference>
<evidence type="ECO:0000313" key="5">
    <source>
        <dbReference type="EMBL" id="KIH71961.1"/>
    </source>
</evidence>
<evidence type="ECO:0000256" key="2">
    <source>
        <dbReference type="ARBA" id="ARBA00023267"/>
    </source>
</evidence>
<keyword evidence="3" id="KW-0678">Repressor</keyword>
<feature type="binding site" evidence="3">
    <location>
        <begin position="118"/>
        <end position="120"/>
    </location>
    <ligand>
        <name>biotin</name>
        <dbReference type="ChEBI" id="CHEBI:57586"/>
    </ligand>
</feature>
<reference evidence="6" key="3">
    <citation type="submission" date="2020-04" db="EMBL/GenBank/DDBJ databases">
        <authorList>
            <person name="Tanveer F."/>
            <person name="Xie Y."/>
            <person name="Shinwari Z.K."/>
        </authorList>
    </citation>
    <scope>NUCLEOTIDE SEQUENCE</scope>
    <source>
        <strain evidence="6">MOSEL-ME25</strain>
    </source>
</reference>
<dbReference type="Gene3D" id="1.10.10.10">
    <property type="entry name" value="Winged helix-like DNA-binding domain superfamily/Winged helix DNA-binding domain"/>
    <property type="match status" value="1"/>
</dbReference>
<evidence type="ECO:0000313" key="7">
    <source>
        <dbReference type="Proteomes" id="UP000031546"/>
    </source>
</evidence>
<feature type="DNA-binding region" description="H-T-H motif" evidence="3">
    <location>
        <begin position="20"/>
        <end position="39"/>
    </location>
</feature>
<dbReference type="PROSITE" id="PS51733">
    <property type="entry name" value="BPL_LPL_CATALYTIC"/>
    <property type="match status" value="1"/>
</dbReference>
<dbReference type="InterPro" id="IPR030855">
    <property type="entry name" value="Bifunct_BirA"/>
</dbReference>
<evidence type="ECO:0000259" key="4">
    <source>
        <dbReference type="PROSITE" id="PS51733"/>
    </source>
</evidence>
<feature type="binding site" evidence="3">
    <location>
        <position position="185"/>
    </location>
    <ligand>
        <name>biotin</name>
        <dbReference type="ChEBI" id="CHEBI:57586"/>
    </ligand>
</feature>
<dbReference type="HAMAP" id="MF_00978">
    <property type="entry name" value="Bifunct_BirA"/>
    <property type="match status" value="1"/>
</dbReference>
<dbReference type="GO" id="GO:0009249">
    <property type="term" value="P:protein lipoylation"/>
    <property type="evidence" value="ECO:0007669"/>
    <property type="project" value="UniProtKB-ARBA"/>
</dbReference>
<sequence>MSNMKQEILKLLKNDRFISGQEMADRLGVSRTAVWKNMNALKREGYRIESVTSKGYHLTGHPRYISPTSLEMLVAQSELFSHVQYLPTIGSTQIEAMQKLEHHDGAYMVVAEEQTNGRGRFNREWASPKNRGLYLSLVLRPNIPISEIIRFNLFISLAISKSIDQAFRIESGIKWPNDIYIDKRKVSGFLTEVVSESGVINAIICGIGINIFEDEDIMDLPNATSIEREMDVNVDMDLDDFMEKLIRNIEHYYHRFLNEPFSAIREEWKSRAIVFNKELRITETGESYMAKALDIDDEGFLEVLDRTGEIRKVISADIEL</sequence>
<feature type="binding site" evidence="3">
    <location>
        <position position="114"/>
    </location>
    <ligand>
        <name>biotin</name>
        <dbReference type="ChEBI" id="CHEBI:57586"/>
    </ligand>
</feature>
<gene>
    <name evidence="3" type="primary">birA</name>
    <name evidence="6" type="ORF">F7P68_0000970</name>
    <name evidence="5" type="ORF">SN16_00960</name>
</gene>
<reference evidence="5 7" key="1">
    <citation type="submission" date="2015-01" db="EMBL/GenBank/DDBJ databases">
        <title>Genome sequences of high lactate-tolerant strain Salinicoccus roseus W12 with industrial interest.</title>
        <authorList>
            <person name="Wang H."/>
            <person name="Yu B."/>
        </authorList>
    </citation>
    <scope>NUCLEOTIDE SEQUENCE [LARGE SCALE GENOMIC DNA]</scope>
    <source>
        <strain evidence="5 7">W12</strain>
    </source>
</reference>
<dbReference type="GeneID" id="77844110"/>
<organism evidence="5 7">
    <name type="scientific">Salinicoccus roseus</name>
    <dbReference type="NCBI Taxonomy" id="45670"/>
    <lineage>
        <taxon>Bacteria</taxon>
        <taxon>Bacillati</taxon>
        <taxon>Bacillota</taxon>
        <taxon>Bacilli</taxon>
        <taxon>Bacillales</taxon>
        <taxon>Staphylococcaceae</taxon>
        <taxon>Salinicoccus</taxon>
    </lineage>
</organism>
<comment type="function">
    <text evidence="3">Acts both as a biotin--[acetyl-CoA-carboxylase] ligase and a repressor.</text>
</comment>
<evidence type="ECO:0000256" key="1">
    <source>
        <dbReference type="ARBA" id="ARBA00022598"/>
    </source>
</evidence>
<keyword evidence="3" id="KW-0547">Nucleotide-binding</keyword>
<reference evidence="8" key="2">
    <citation type="submission" date="2020-04" db="EMBL/GenBank/DDBJ databases">
        <title>Genome analysis and biological profiling of marine Cellulosimicrobium funkei MOSEL-ME6.</title>
        <authorList>
            <person name="Tanveer F."/>
            <person name="Xie Y."/>
            <person name="Shinwari Z.K."/>
        </authorList>
    </citation>
    <scope>NUCLEOTIDE SEQUENCE [LARGE SCALE GENOMIC DNA]</scope>
    <source>
        <strain evidence="8">MOSEL-ME25</strain>
    </source>
</reference>
<evidence type="ECO:0000313" key="8">
    <source>
        <dbReference type="Proteomes" id="UP000527860"/>
    </source>
</evidence>
<comment type="similarity">
    <text evidence="3">Belongs to the biotin--protein ligase family.</text>
</comment>
<dbReference type="PANTHER" id="PTHR12835">
    <property type="entry name" value="BIOTIN PROTEIN LIGASE"/>
    <property type="match status" value="1"/>
</dbReference>
<dbReference type="GO" id="GO:0016740">
    <property type="term" value="F:transferase activity"/>
    <property type="evidence" value="ECO:0007669"/>
    <property type="project" value="UniProtKB-ARBA"/>
</dbReference>
<dbReference type="InterPro" id="IPR004408">
    <property type="entry name" value="Biotin_CoA_COase_ligase"/>
</dbReference>
<dbReference type="OrthoDB" id="9807064at2"/>
<dbReference type="Pfam" id="PF03099">
    <property type="entry name" value="BPL_LplA_LipB"/>
    <property type="match status" value="1"/>
</dbReference>
<dbReference type="GO" id="GO:0003677">
    <property type="term" value="F:DNA binding"/>
    <property type="evidence" value="ECO:0007669"/>
    <property type="project" value="UniProtKB-UniRule"/>
</dbReference>
<dbReference type="EMBL" id="JABEVU030000001">
    <property type="protein sequence ID" value="MDB0579109.1"/>
    <property type="molecule type" value="Genomic_DNA"/>
</dbReference>
<dbReference type="InterPro" id="IPR004143">
    <property type="entry name" value="BPL_LPL_catalytic"/>
</dbReference>
<name>A0A0C2HR16_9STAP</name>
<evidence type="ECO:0000313" key="6">
    <source>
        <dbReference type="EMBL" id="MDB0579109.1"/>
    </source>
</evidence>
<dbReference type="SUPFAM" id="SSF46785">
    <property type="entry name" value="Winged helix' DNA-binding domain"/>
    <property type="match status" value="1"/>
</dbReference>
<keyword evidence="3" id="KW-0804">Transcription</keyword>
<dbReference type="PANTHER" id="PTHR12835:SF5">
    <property type="entry name" value="BIOTIN--PROTEIN LIGASE"/>
    <property type="match status" value="1"/>
</dbReference>
<dbReference type="GO" id="GO:0005524">
    <property type="term" value="F:ATP binding"/>
    <property type="evidence" value="ECO:0007669"/>
    <property type="project" value="UniProtKB-UniRule"/>
</dbReference>
<keyword evidence="3" id="KW-0805">Transcription regulation</keyword>
<proteinExistence type="inferred from homology"/>
<dbReference type="Pfam" id="PF08279">
    <property type="entry name" value="HTH_11"/>
    <property type="match status" value="1"/>
</dbReference>
<dbReference type="GO" id="GO:0005737">
    <property type="term" value="C:cytoplasm"/>
    <property type="evidence" value="ECO:0007669"/>
    <property type="project" value="TreeGrafter"/>
</dbReference>
<feature type="domain" description="BPL/LPL catalytic" evidence="4">
    <location>
        <begin position="83"/>
        <end position="257"/>
    </location>
</feature>
<dbReference type="STRING" id="45670.SN16_00960"/>